<comment type="caution">
    <text evidence="1">The sequence shown here is derived from an EMBL/GenBank/DDBJ whole genome shotgun (WGS) entry which is preliminary data.</text>
</comment>
<accession>A0A8X6R106</accession>
<sequence>MSSKAQRRGSDYRRKRKRFHVNHYTRKVSDTLELDCISASAKKLCKENYLDKERSQMSRATASGLKVYSEKNTNDLNNHTSKFEGESNDQQMYYAAWLKSE</sequence>
<organism evidence="1 2">
    <name type="scientific">Trichonephila clavipes</name>
    <name type="common">Golden silk orbweaver</name>
    <name type="synonym">Nephila clavipes</name>
    <dbReference type="NCBI Taxonomy" id="2585209"/>
    <lineage>
        <taxon>Eukaryota</taxon>
        <taxon>Metazoa</taxon>
        <taxon>Ecdysozoa</taxon>
        <taxon>Arthropoda</taxon>
        <taxon>Chelicerata</taxon>
        <taxon>Arachnida</taxon>
        <taxon>Araneae</taxon>
        <taxon>Araneomorphae</taxon>
        <taxon>Entelegynae</taxon>
        <taxon>Araneoidea</taxon>
        <taxon>Nephilidae</taxon>
        <taxon>Trichonephila</taxon>
    </lineage>
</organism>
<evidence type="ECO:0000313" key="2">
    <source>
        <dbReference type="Proteomes" id="UP000887159"/>
    </source>
</evidence>
<dbReference type="EMBL" id="BMAU01021004">
    <property type="protein sequence ID" value="GFX86135.1"/>
    <property type="molecule type" value="Genomic_DNA"/>
</dbReference>
<dbReference type="Proteomes" id="UP000887159">
    <property type="component" value="Unassembled WGS sequence"/>
</dbReference>
<name>A0A8X6R106_TRICX</name>
<evidence type="ECO:0000313" key="1">
    <source>
        <dbReference type="EMBL" id="GFX86135.1"/>
    </source>
</evidence>
<dbReference type="AlphaFoldDB" id="A0A8X6R106"/>
<gene>
    <name evidence="1" type="ORF">TNCV_2560171</name>
</gene>
<keyword evidence="2" id="KW-1185">Reference proteome</keyword>
<reference evidence="1" key="1">
    <citation type="submission" date="2020-08" db="EMBL/GenBank/DDBJ databases">
        <title>Multicomponent nature underlies the extraordinary mechanical properties of spider dragline silk.</title>
        <authorList>
            <person name="Kono N."/>
            <person name="Nakamura H."/>
            <person name="Mori M."/>
            <person name="Yoshida Y."/>
            <person name="Ohtoshi R."/>
            <person name="Malay A.D."/>
            <person name="Moran D.A.P."/>
            <person name="Tomita M."/>
            <person name="Numata K."/>
            <person name="Arakawa K."/>
        </authorList>
    </citation>
    <scope>NUCLEOTIDE SEQUENCE</scope>
</reference>
<protein>
    <submittedName>
        <fullName evidence="1">Uncharacterized protein</fullName>
    </submittedName>
</protein>
<proteinExistence type="predicted"/>